<comment type="caution">
    <text evidence="1">The sequence shown here is derived from an EMBL/GenBank/DDBJ whole genome shotgun (WGS) entry which is preliminary data.</text>
</comment>
<organism evidence="1 2">
    <name type="scientific">Dipteronia dyeriana</name>
    <dbReference type="NCBI Taxonomy" id="168575"/>
    <lineage>
        <taxon>Eukaryota</taxon>
        <taxon>Viridiplantae</taxon>
        <taxon>Streptophyta</taxon>
        <taxon>Embryophyta</taxon>
        <taxon>Tracheophyta</taxon>
        <taxon>Spermatophyta</taxon>
        <taxon>Magnoliopsida</taxon>
        <taxon>eudicotyledons</taxon>
        <taxon>Gunneridae</taxon>
        <taxon>Pentapetalae</taxon>
        <taxon>rosids</taxon>
        <taxon>malvids</taxon>
        <taxon>Sapindales</taxon>
        <taxon>Sapindaceae</taxon>
        <taxon>Hippocastanoideae</taxon>
        <taxon>Acereae</taxon>
        <taxon>Dipteronia</taxon>
    </lineage>
</organism>
<dbReference type="AlphaFoldDB" id="A0AAD9TKL6"/>
<keyword evidence="2" id="KW-1185">Reference proteome</keyword>
<evidence type="ECO:0000313" key="1">
    <source>
        <dbReference type="EMBL" id="KAK2637766.1"/>
    </source>
</evidence>
<accession>A0AAD9TKL6</accession>
<evidence type="ECO:0000313" key="2">
    <source>
        <dbReference type="Proteomes" id="UP001280121"/>
    </source>
</evidence>
<proteinExistence type="predicted"/>
<gene>
    <name evidence="1" type="ORF">Ddye_025561</name>
</gene>
<protein>
    <submittedName>
        <fullName evidence="1">Uncharacterized protein</fullName>
    </submittedName>
</protein>
<dbReference type="Proteomes" id="UP001280121">
    <property type="component" value="Unassembled WGS sequence"/>
</dbReference>
<sequence>MQCIYRTNDDIEHRWKMLSDTKLRTKALALSLYAMPFPNRTGGLAVADMKETSSRTASSYDHDQIKPRLVKMNQSCSNLLNQIMQPKAIHNLVHVKMCKSSGPSLLNPIHLLHATTSSNLFMPARMVEEGNRSHCQMAVANDDGRTWILS</sequence>
<reference evidence="1" key="1">
    <citation type="journal article" date="2023" name="Plant J.">
        <title>Genome sequences and population genomics provide insights into the demographic history, inbreeding, and mutation load of two 'living fossil' tree species of Dipteronia.</title>
        <authorList>
            <person name="Feng Y."/>
            <person name="Comes H.P."/>
            <person name="Chen J."/>
            <person name="Zhu S."/>
            <person name="Lu R."/>
            <person name="Zhang X."/>
            <person name="Li P."/>
            <person name="Qiu J."/>
            <person name="Olsen K.M."/>
            <person name="Qiu Y."/>
        </authorList>
    </citation>
    <scope>NUCLEOTIDE SEQUENCE</scope>
    <source>
        <strain evidence="1">KIB01</strain>
    </source>
</reference>
<name>A0AAD9TKL6_9ROSI</name>
<dbReference type="EMBL" id="JANJYI010000008">
    <property type="protein sequence ID" value="KAK2637766.1"/>
    <property type="molecule type" value="Genomic_DNA"/>
</dbReference>